<dbReference type="GeneID" id="64604376"/>
<comment type="caution">
    <text evidence="1">The sequence shown here is derived from an EMBL/GenBank/DDBJ whole genome shotgun (WGS) entry which is preliminary data.</text>
</comment>
<accession>A0A9P7DH71</accession>
<dbReference type="EMBL" id="JABBWE010000027">
    <property type="protein sequence ID" value="KAG1794173.1"/>
    <property type="molecule type" value="Genomic_DNA"/>
</dbReference>
<dbReference type="Proteomes" id="UP000719766">
    <property type="component" value="Unassembled WGS sequence"/>
</dbReference>
<evidence type="ECO:0000313" key="1">
    <source>
        <dbReference type="EMBL" id="KAG1794173.1"/>
    </source>
</evidence>
<name>A0A9P7DH71_9AGAM</name>
<protein>
    <submittedName>
        <fullName evidence="1">Uncharacterized protein</fullName>
    </submittedName>
</protein>
<gene>
    <name evidence="1" type="ORF">HD556DRAFT_442820</name>
</gene>
<dbReference type="RefSeq" id="XP_041160401.1">
    <property type="nucleotide sequence ID" value="XM_041310612.1"/>
</dbReference>
<organism evidence="1 2">
    <name type="scientific">Suillus plorans</name>
    <dbReference type="NCBI Taxonomy" id="116603"/>
    <lineage>
        <taxon>Eukaryota</taxon>
        <taxon>Fungi</taxon>
        <taxon>Dikarya</taxon>
        <taxon>Basidiomycota</taxon>
        <taxon>Agaricomycotina</taxon>
        <taxon>Agaricomycetes</taxon>
        <taxon>Agaricomycetidae</taxon>
        <taxon>Boletales</taxon>
        <taxon>Suillineae</taxon>
        <taxon>Suillaceae</taxon>
        <taxon>Suillus</taxon>
    </lineage>
</organism>
<reference evidence="1" key="1">
    <citation type="journal article" date="2020" name="New Phytol.">
        <title>Comparative genomics reveals dynamic genome evolution in host specialist ectomycorrhizal fungi.</title>
        <authorList>
            <person name="Lofgren L.A."/>
            <person name="Nguyen N.H."/>
            <person name="Vilgalys R."/>
            <person name="Ruytinx J."/>
            <person name="Liao H.L."/>
            <person name="Branco S."/>
            <person name="Kuo A."/>
            <person name="LaButti K."/>
            <person name="Lipzen A."/>
            <person name="Andreopoulos W."/>
            <person name="Pangilinan J."/>
            <person name="Riley R."/>
            <person name="Hundley H."/>
            <person name="Na H."/>
            <person name="Barry K."/>
            <person name="Grigoriev I.V."/>
            <person name="Stajich J.E."/>
            <person name="Kennedy P.G."/>
        </authorList>
    </citation>
    <scope>NUCLEOTIDE SEQUENCE</scope>
    <source>
        <strain evidence="1">S12</strain>
    </source>
</reference>
<dbReference type="OrthoDB" id="2690931at2759"/>
<sequence>MSPKASNRKLRKSASMNDKAILLFENSPADNYQHGAKLPAKKYTSKNLGIMPMKEEKEAGTTQPQQDDLKVYFYYFYRKIMYTYLLRQTKESGMESGKSSSPDNSGMTQCVPWLAMRRGKERARRLVAASVLESWESMTMHQIDNDIMFLRCDAQTIVSLKIIEYYKFSLVSNVKMSETERRYQ</sequence>
<dbReference type="AlphaFoldDB" id="A0A9P7DH71"/>
<keyword evidence="2" id="KW-1185">Reference proteome</keyword>
<evidence type="ECO:0000313" key="2">
    <source>
        <dbReference type="Proteomes" id="UP000719766"/>
    </source>
</evidence>
<proteinExistence type="predicted"/>